<dbReference type="InterPro" id="IPR045344">
    <property type="entry name" value="C-JID"/>
</dbReference>
<name>A0ABQ7XPZ7_BRANA</name>
<dbReference type="EMBL" id="JAGKQM010000019">
    <property type="protein sequence ID" value="KAH0858049.1"/>
    <property type="molecule type" value="Genomic_DNA"/>
</dbReference>
<evidence type="ECO:0000256" key="3">
    <source>
        <dbReference type="ARBA" id="ARBA00022737"/>
    </source>
</evidence>
<dbReference type="SUPFAM" id="SSF52540">
    <property type="entry name" value="P-loop containing nucleoside triphosphate hydrolases"/>
    <property type="match status" value="1"/>
</dbReference>
<evidence type="ECO:0000256" key="7">
    <source>
        <dbReference type="ARBA" id="ARBA00047304"/>
    </source>
</evidence>
<evidence type="ECO:0000313" key="10">
    <source>
        <dbReference type="EMBL" id="KAH0858049.1"/>
    </source>
</evidence>
<dbReference type="InterPro" id="IPR036390">
    <property type="entry name" value="WH_DNA-bd_sf"/>
</dbReference>
<dbReference type="PRINTS" id="PR00364">
    <property type="entry name" value="DISEASERSIST"/>
</dbReference>
<feature type="compositionally biased region" description="Low complexity" evidence="8">
    <location>
        <begin position="1124"/>
        <end position="1140"/>
    </location>
</feature>
<keyword evidence="11" id="KW-1185">Reference proteome</keyword>
<protein>
    <recommendedName>
        <fullName evidence="1">ADP-ribosyl cyclase/cyclic ADP-ribose hydrolase</fullName>
        <ecNumber evidence="1">3.2.2.6</ecNumber>
    </recommendedName>
</protein>
<dbReference type="Pfam" id="PF00931">
    <property type="entry name" value="NB-ARC"/>
    <property type="match status" value="1"/>
</dbReference>
<keyword evidence="5" id="KW-0611">Plant defense</keyword>
<dbReference type="PANTHER" id="PTHR11017">
    <property type="entry name" value="LEUCINE-RICH REPEAT-CONTAINING PROTEIN"/>
    <property type="match status" value="1"/>
</dbReference>
<evidence type="ECO:0000259" key="9">
    <source>
        <dbReference type="PROSITE" id="PS50104"/>
    </source>
</evidence>
<dbReference type="Pfam" id="PF20160">
    <property type="entry name" value="C-JID"/>
    <property type="match status" value="1"/>
</dbReference>
<dbReference type="InterPro" id="IPR044974">
    <property type="entry name" value="Disease_R_plants"/>
</dbReference>
<dbReference type="InterPro" id="IPR002182">
    <property type="entry name" value="NB-ARC"/>
</dbReference>
<evidence type="ECO:0000256" key="5">
    <source>
        <dbReference type="ARBA" id="ARBA00022821"/>
    </source>
</evidence>
<dbReference type="InterPro" id="IPR027417">
    <property type="entry name" value="P-loop_NTPase"/>
</dbReference>
<keyword evidence="4" id="KW-0378">Hydrolase</keyword>
<reference evidence="10 11" key="1">
    <citation type="submission" date="2021-05" db="EMBL/GenBank/DDBJ databases">
        <title>Genome Assembly of Synthetic Allotetraploid Brassica napus Reveals Homoeologous Exchanges between Subgenomes.</title>
        <authorList>
            <person name="Davis J.T."/>
        </authorList>
    </citation>
    <scope>NUCLEOTIDE SEQUENCE [LARGE SCALE GENOMIC DNA]</scope>
    <source>
        <strain evidence="11">cv. Da-Ae</strain>
        <tissue evidence="10">Seedling</tissue>
    </source>
</reference>
<feature type="compositionally biased region" description="Polar residues" evidence="8">
    <location>
        <begin position="1106"/>
        <end position="1119"/>
    </location>
</feature>
<dbReference type="InterPro" id="IPR000157">
    <property type="entry name" value="TIR_dom"/>
</dbReference>
<dbReference type="SUPFAM" id="SSF46785">
    <property type="entry name" value="Winged helix' DNA-binding domain"/>
    <property type="match status" value="1"/>
</dbReference>
<keyword evidence="6" id="KW-0520">NAD</keyword>
<dbReference type="SUPFAM" id="SSF52058">
    <property type="entry name" value="L domain-like"/>
    <property type="match status" value="1"/>
</dbReference>
<feature type="domain" description="TIR" evidence="9">
    <location>
        <begin position="9"/>
        <end position="167"/>
    </location>
</feature>
<sequence length="1140" mass="129907">MAVQEPLVPHHQVFLNFRGEELRDGFVSYLETALKNAGINVFIDKNEMRGEDLTVLFRRIEESKIALVVFSRRYMESKWCLNELVKIKECVEEKKLVAFPIFFKVNPIELEELFYDAREIHSNVQTHIMEKWKVALECIKSKMGLTLKEQSEADFVKEVVVEVMKRLSTIPCSMEGEEKVASLFGIEHRIKQVEEKFGFGYSDETRIVGIVGMPGIGKTTLATELFKRYQNKFIRCVNFLKIRKETDAGHLRMTFLKDLLPKTKTNITDKTTYDCLKSELVVNKVFVVLDDVSSEKHIKTLLGDLSWIKKGSRIVITTRDRALIADLDPNPYVVPRLNPRDGLMYFSFFALGGFNPEMGDYMKMSRVFVDYVRGNPKALRELGKELCGKGETLWKARLNTLTTCSNKSIQDLLKISYDELSEEEKDAFLDIACFFRSEDEFYARSLLDHGDHDDESSEGASEITDLAYKFLISISGGRVEMHDLLHTFGMELCSLSSTEEKSRLWKCQDIVAALHDKMDTEIVTSVRGIFLDMSQVTDMPLYSWVFAKMCNLWYLKFYTSTCPRECEGDCKLNFPDGLSLPLEEIRYLDWLKFPLEELPSDFNPKNLVDLRLPYSKIKQVWKAYKDTPKLKWVDLNNSRKLQTLAGFSKAPNLLRLNLEGCTSLERLSEEMQTMESLVFLNLRGCTSLSHLPQMNLSSLKTLILSSCAKLYRFQLISENLESLYLDGTAIEDLPSDIVKLQRLVLLNLKECKRLRSLPECIGKLKALEELILSGCSNLETFPNVEDSMENFRVLLLDGTSILEVPKILPGINSLLFLRRISFSGNSVISSLGSDISRMYHLKWLDLNSCEKLRSLSTLPPNLQWLDAHGCISLQTVSSPLAFIVPTEQIHNTFTFSFTKCCKLNEAAKNEIASHVRRKCQLVSSDDHHNGVVYSFFLQNFISTCYPGYEVPAWFSHQAYGSVLEPKLPPHWCDNKFLGIYLCAIVSFRDCRDQSSRILAKCTCEFEDLDAPCSRFSIPVENEPRNIESDHVFISYISWSNIKKRQEVEFKKGCVPTRAVLRFKVTDGAGEEIPQCEVVKCGFSLVYEPDDEVSNVVSLPAARTMLNGESSQGEVTTFQSAEEGPTASPTTADSTSKNNSF</sequence>
<evidence type="ECO:0000256" key="8">
    <source>
        <dbReference type="SAM" id="MobiDB-lite"/>
    </source>
</evidence>
<dbReference type="InterPro" id="IPR011713">
    <property type="entry name" value="Leu-rich_rpt_3"/>
</dbReference>
<dbReference type="Gene3D" id="3.40.50.10140">
    <property type="entry name" value="Toll/interleukin-1 receptor homology (TIR) domain"/>
    <property type="match status" value="1"/>
</dbReference>
<evidence type="ECO:0000256" key="4">
    <source>
        <dbReference type="ARBA" id="ARBA00022801"/>
    </source>
</evidence>
<dbReference type="SMART" id="SM00255">
    <property type="entry name" value="TIR"/>
    <property type="match status" value="1"/>
</dbReference>
<dbReference type="PROSITE" id="PS50104">
    <property type="entry name" value="TIR"/>
    <property type="match status" value="1"/>
</dbReference>
<proteinExistence type="predicted"/>
<dbReference type="Proteomes" id="UP000824890">
    <property type="component" value="Unassembled WGS sequence"/>
</dbReference>
<dbReference type="Gene3D" id="3.80.10.10">
    <property type="entry name" value="Ribonuclease Inhibitor"/>
    <property type="match status" value="2"/>
</dbReference>
<dbReference type="Pfam" id="PF01582">
    <property type="entry name" value="TIR"/>
    <property type="match status" value="1"/>
</dbReference>
<evidence type="ECO:0000313" key="11">
    <source>
        <dbReference type="Proteomes" id="UP000824890"/>
    </source>
</evidence>
<keyword evidence="2" id="KW-0433">Leucine-rich repeat</keyword>
<dbReference type="Pfam" id="PF23282">
    <property type="entry name" value="WHD_ROQ1"/>
    <property type="match status" value="1"/>
</dbReference>
<dbReference type="SUPFAM" id="SSF52200">
    <property type="entry name" value="Toll/Interleukin receptor TIR domain"/>
    <property type="match status" value="1"/>
</dbReference>
<keyword evidence="3" id="KW-0677">Repeat</keyword>
<dbReference type="Gene3D" id="3.40.50.300">
    <property type="entry name" value="P-loop containing nucleotide triphosphate hydrolases"/>
    <property type="match status" value="1"/>
</dbReference>
<dbReference type="PANTHER" id="PTHR11017:SF589">
    <property type="entry name" value="ADP-RIBOSYL CYCLASE_CYCLIC ADP-RIBOSE HYDROLASE-RELATED"/>
    <property type="match status" value="1"/>
</dbReference>
<dbReference type="InterPro" id="IPR035897">
    <property type="entry name" value="Toll_tir_struct_dom_sf"/>
</dbReference>
<comment type="caution">
    <text evidence="10">The sequence shown here is derived from an EMBL/GenBank/DDBJ whole genome shotgun (WGS) entry which is preliminary data.</text>
</comment>
<dbReference type="Pfam" id="PF07725">
    <property type="entry name" value="LRR_3"/>
    <property type="match status" value="1"/>
</dbReference>
<evidence type="ECO:0000256" key="6">
    <source>
        <dbReference type="ARBA" id="ARBA00023027"/>
    </source>
</evidence>
<accession>A0ABQ7XPZ7</accession>
<feature type="region of interest" description="Disordered" evidence="8">
    <location>
        <begin position="1105"/>
        <end position="1140"/>
    </location>
</feature>
<evidence type="ECO:0000256" key="1">
    <source>
        <dbReference type="ARBA" id="ARBA00011982"/>
    </source>
</evidence>
<gene>
    <name evidence="10" type="ORF">HID58_086310</name>
</gene>
<evidence type="ECO:0000256" key="2">
    <source>
        <dbReference type="ARBA" id="ARBA00022614"/>
    </source>
</evidence>
<dbReference type="EC" id="3.2.2.6" evidence="1"/>
<dbReference type="InterPro" id="IPR058192">
    <property type="entry name" value="WHD_ROQ1-like"/>
</dbReference>
<organism evidence="10 11">
    <name type="scientific">Brassica napus</name>
    <name type="common">Rape</name>
    <dbReference type="NCBI Taxonomy" id="3708"/>
    <lineage>
        <taxon>Eukaryota</taxon>
        <taxon>Viridiplantae</taxon>
        <taxon>Streptophyta</taxon>
        <taxon>Embryophyta</taxon>
        <taxon>Tracheophyta</taxon>
        <taxon>Spermatophyta</taxon>
        <taxon>Magnoliopsida</taxon>
        <taxon>eudicotyledons</taxon>
        <taxon>Gunneridae</taxon>
        <taxon>Pentapetalae</taxon>
        <taxon>rosids</taxon>
        <taxon>malvids</taxon>
        <taxon>Brassicales</taxon>
        <taxon>Brassicaceae</taxon>
        <taxon>Brassiceae</taxon>
        <taxon>Brassica</taxon>
    </lineage>
</organism>
<comment type="catalytic activity">
    <reaction evidence="7">
        <text>NAD(+) + H2O = ADP-D-ribose + nicotinamide + H(+)</text>
        <dbReference type="Rhea" id="RHEA:16301"/>
        <dbReference type="ChEBI" id="CHEBI:15377"/>
        <dbReference type="ChEBI" id="CHEBI:15378"/>
        <dbReference type="ChEBI" id="CHEBI:17154"/>
        <dbReference type="ChEBI" id="CHEBI:57540"/>
        <dbReference type="ChEBI" id="CHEBI:57967"/>
        <dbReference type="EC" id="3.2.2.6"/>
    </reaction>
    <physiologicalReaction direction="left-to-right" evidence="7">
        <dbReference type="Rhea" id="RHEA:16302"/>
    </physiologicalReaction>
</comment>
<dbReference type="InterPro" id="IPR032675">
    <property type="entry name" value="LRR_dom_sf"/>
</dbReference>